<dbReference type="OrthoDB" id="3799196at2759"/>
<evidence type="ECO:0000313" key="3">
    <source>
        <dbReference type="Proteomes" id="UP000800082"/>
    </source>
</evidence>
<name>A0A6A5R4R5_9PLEO</name>
<dbReference type="Proteomes" id="UP000800082">
    <property type="component" value="Unassembled WGS sequence"/>
</dbReference>
<organism evidence="2 3">
    <name type="scientific">Didymella exigua CBS 183.55</name>
    <dbReference type="NCBI Taxonomy" id="1150837"/>
    <lineage>
        <taxon>Eukaryota</taxon>
        <taxon>Fungi</taxon>
        <taxon>Dikarya</taxon>
        <taxon>Ascomycota</taxon>
        <taxon>Pezizomycotina</taxon>
        <taxon>Dothideomycetes</taxon>
        <taxon>Pleosporomycetidae</taxon>
        <taxon>Pleosporales</taxon>
        <taxon>Pleosporineae</taxon>
        <taxon>Didymellaceae</taxon>
        <taxon>Didymella</taxon>
    </lineage>
</organism>
<dbReference type="RefSeq" id="XP_033442642.1">
    <property type="nucleotide sequence ID" value="XM_033594547.1"/>
</dbReference>
<evidence type="ECO:0000256" key="1">
    <source>
        <dbReference type="SAM" id="MobiDB-lite"/>
    </source>
</evidence>
<protein>
    <submittedName>
        <fullName evidence="2">Uncharacterized protein</fullName>
    </submittedName>
</protein>
<evidence type="ECO:0000313" key="2">
    <source>
        <dbReference type="EMBL" id="KAF1922389.1"/>
    </source>
</evidence>
<dbReference type="GeneID" id="54352215"/>
<proteinExistence type="predicted"/>
<sequence length="162" mass="18111">MFLVGSNSDIVTNHPIRQHVPYKMPRLPDRASAEEARATAGFSEMEWRSFIDITKDIAREMRETTPDIRWRRVPFNEKCSVMERVNSLLSKEGIPAVEIDLVGWRMSRAIGNLKHSEGRAAKVTTPLPATRSAAPASFVAEPTSSAASEDCTSRPFDPIRDL</sequence>
<dbReference type="AlphaFoldDB" id="A0A6A5R4R5"/>
<reference evidence="2" key="1">
    <citation type="journal article" date="2020" name="Stud. Mycol.">
        <title>101 Dothideomycetes genomes: a test case for predicting lifestyles and emergence of pathogens.</title>
        <authorList>
            <person name="Haridas S."/>
            <person name="Albert R."/>
            <person name="Binder M."/>
            <person name="Bloem J."/>
            <person name="Labutti K."/>
            <person name="Salamov A."/>
            <person name="Andreopoulos B."/>
            <person name="Baker S."/>
            <person name="Barry K."/>
            <person name="Bills G."/>
            <person name="Bluhm B."/>
            <person name="Cannon C."/>
            <person name="Castanera R."/>
            <person name="Culley D."/>
            <person name="Daum C."/>
            <person name="Ezra D."/>
            <person name="Gonzalez J."/>
            <person name="Henrissat B."/>
            <person name="Kuo A."/>
            <person name="Liang C."/>
            <person name="Lipzen A."/>
            <person name="Lutzoni F."/>
            <person name="Magnuson J."/>
            <person name="Mondo S."/>
            <person name="Nolan M."/>
            <person name="Ohm R."/>
            <person name="Pangilinan J."/>
            <person name="Park H.-J."/>
            <person name="Ramirez L."/>
            <person name="Alfaro M."/>
            <person name="Sun H."/>
            <person name="Tritt A."/>
            <person name="Yoshinaga Y."/>
            <person name="Zwiers L.-H."/>
            <person name="Turgeon B."/>
            <person name="Goodwin S."/>
            <person name="Spatafora J."/>
            <person name="Crous P."/>
            <person name="Grigoriev I."/>
        </authorList>
    </citation>
    <scope>NUCLEOTIDE SEQUENCE</scope>
    <source>
        <strain evidence="2">CBS 183.55</strain>
    </source>
</reference>
<keyword evidence="3" id="KW-1185">Reference proteome</keyword>
<gene>
    <name evidence="2" type="ORF">M421DRAFT_426976</name>
</gene>
<accession>A0A6A5R4R5</accession>
<feature type="region of interest" description="Disordered" evidence="1">
    <location>
        <begin position="125"/>
        <end position="162"/>
    </location>
</feature>
<dbReference type="EMBL" id="ML979029">
    <property type="protein sequence ID" value="KAF1922389.1"/>
    <property type="molecule type" value="Genomic_DNA"/>
</dbReference>